<keyword evidence="3 4" id="KW-0539">Nucleus</keyword>
<reference evidence="7 8" key="1">
    <citation type="submission" date="2023-12" db="EMBL/GenBank/DDBJ databases">
        <title>A high-quality genome assembly for Dillenia turbinata (Dilleniales).</title>
        <authorList>
            <person name="Chanderbali A."/>
        </authorList>
    </citation>
    <scope>NUCLEOTIDE SEQUENCE [LARGE SCALE GENOMIC DNA]</scope>
    <source>
        <strain evidence="7">LSX21</strain>
        <tissue evidence="7">Leaf</tissue>
    </source>
</reference>
<evidence type="ECO:0000256" key="1">
    <source>
        <dbReference type="ARBA" id="ARBA00004123"/>
    </source>
</evidence>
<feature type="compositionally biased region" description="Polar residues" evidence="5">
    <location>
        <begin position="281"/>
        <end position="307"/>
    </location>
</feature>
<gene>
    <name evidence="7" type="ORF">RJ641_030030</name>
</gene>
<dbReference type="Proteomes" id="UP001370490">
    <property type="component" value="Unassembled WGS sequence"/>
</dbReference>
<keyword evidence="8" id="KW-1185">Reference proteome</keyword>
<dbReference type="GO" id="GO:0005634">
    <property type="term" value="C:nucleus"/>
    <property type="evidence" value="ECO:0007669"/>
    <property type="project" value="UniProtKB-SubCell"/>
</dbReference>
<comment type="subcellular location">
    <subcellularLocation>
        <location evidence="1 4">Nucleus</location>
    </subcellularLocation>
</comment>
<evidence type="ECO:0000313" key="7">
    <source>
        <dbReference type="EMBL" id="KAK6940499.1"/>
    </source>
</evidence>
<dbReference type="AlphaFoldDB" id="A0AAN8ZGR9"/>
<name>A0AAN8ZGR9_9MAGN</name>
<dbReference type="Pfam" id="PF07897">
    <property type="entry name" value="EAR"/>
    <property type="match status" value="1"/>
</dbReference>
<dbReference type="PANTHER" id="PTHR31413">
    <property type="entry name" value="AFP HOMOLOG 2"/>
    <property type="match status" value="1"/>
</dbReference>
<dbReference type="InterPro" id="IPR031307">
    <property type="entry name" value="Ninja_fam"/>
</dbReference>
<dbReference type="PANTHER" id="PTHR31413:SF15">
    <property type="entry name" value="NINJA-FAMILY PROTEIN"/>
    <property type="match status" value="1"/>
</dbReference>
<feature type="region of interest" description="Disordered" evidence="5">
    <location>
        <begin position="198"/>
        <end position="224"/>
    </location>
</feature>
<accession>A0AAN8ZGR9</accession>
<evidence type="ECO:0000256" key="2">
    <source>
        <dbReference type="ARBA" id="ARBA00006081"/>
    </source>
</evidence>
<evidence type="ECO:0000259" key="6">
    <source>
        <dbReference type="Pfam" id="PF07897"/>
    </source>
</evidence>
<sequence>MEVEQDIELSLGLSIGGIFKKKKEETTEEEINDNGCDSDKLYRGFSCVRNNVLEERETKREIHALRRQEAKRKREEKQHKRAISRMPKMGETSSSHSGIVDFFNLTSNQNLIQEPNSNPTTAPIPVLPMQYYVPIMNGYANAFPCVMPCWPQQQNGEKNVVHPVACRSFSPATMNLGSSSNCLQGHCESAEQTSNGSVISEQRCASASPQGGSSSDTGSHLSNHSKTENLFTETVLHPLDEHAGAVEKAGIYNEKATSLTAVENKNMLEAQADQIDKVKSSGGSPSHTPLNVSTGDIGTSSNSQPQKHLNPALLKMPCVSTTGNGPNGKTITGFLYRYTKTETDERLPR</sequence>
<dbReference type="InterPro" id="IPR012463">
    <property type="entry name" value="Ninja_motif"/>
</dbReference>
<organism evidence="7 8">
    <name type="scientific">Dillenia turbinata</name>
    <dbReference type="NCBI Taxonomy" id="194707"/>
    <lineage>
        <taxon>Eukaryota</taxon>
        <taxon>Viridiplantae</taxon>
        <taxon>Streptophyta</taxon>
        <taxon>Embryophyta</taxon>
        <taxon>Tracheophyta</taxon>
        <taxon>Spermatophyta</taxon>
        <taxon>Magnoliopsida</taxon>
        <taxon>eudicotyledons</taxon>
        <taxon>Gunneridae</taxon>
        <taxon>Pentapetalae</taxon>
        <taxon>Dilleniales</taxon>
        <taxon>Dilleniaceae</taxon>
        <taxon>Dillenia</taxon>
    </lineage>
</organism>
<evidence type="ECO:0000256" key="5">
    <source>
        <dbReference type="SAM" id="MobiDB-lite"/>
    </source>
</evidence>
<feature type="region of interest" description="Disordered" evidence="5">
    <location>
        <begin position="66"/>
        <end position="94"/>
    </location>
</feature>
<comment type="caution">
    <text evidence="7">The sequence shown here is derived from an EMBL/GenBank/DDBJ whole genome shotgun (WGS) entry which is preliminary data.</text>
</comment>
<evidence type="ECO:0000256" key="4">
    <source>
        <dbReference type="RuleBase" id="RU369029"/>
    </source>
</evidence>
<comment type="function">
    <text evidence="4">Acts as a negative regulator of abscisic acid (ABA) response.</text>
</comment>
<feature type="compositionally biased region" description="Basic and acidic residues" evidence="5">
    <location>
        <begin position="66"/>
        <end position="78"/>
    </location>
</feature>
<dbReference type="EMBL" id="JBAMMX010000005">
    <property type="protein sequence ID" value="KAK6940499.1"/>
    <property type="molecule type" value="Genomic_DNA"/>
</dbReference>
<dbReference type="GO" id="GO:0045892">
    <property type="term" value="P:negative regulation of DNA-templated transcription"/>
    <property type="evidence" value="ECO:0007669"/>
    <property type="project" value="TreeGrafter"/>
</dbReference>
<proteinExistence type="inferred from homology"/>
<protein>
    <recommendedName>
        <fullName evidence="4">Ninja-family protein</fullName>
    </recommendedName>
    <alternativeName>
        <fullName evidence="4">ABI-binding protein</fullName>
    </alternativeName>
</protein>
<comment type="similarity">
    <text evidence="2 4">Belongs to the Ninja family.</text>
</comment>
<evidence type="ECO:0000313" key="8">
    <source>
        <dbReference type="Proteomes" id="UP001370490"/>
    </source>
</evidence>
<feature type="domain" description="Ethylene-responsive binding factor-associated repression" evidence="6">
    <location>
        <begin position="4"/>
        <end position="26"/>
    </location>
</feature>
<feature type="region of interest" description="Disordered" evidence="5">
    <location>
        <begin position="278"/>
        <end position="307"/>
    </location>
</feature>
<evidence type="ECO:0000256" key="3">
    <source>
        <dbReference type="ARBA" id="ARBA00023242"/>
    </source>
</evidence>
<dbReference type="GO" id="GO:0007165">
    <property type="term" value="P:signal transduction"/>
    <property type="evidence" value="ECO:0007669"/>
    <property type="project" value="InterPro"/>
</dbReference>